<dbReference type="RefSeq" id="WP_367973146.1">
    <property type="nucleotide sequence ID" value="NZ_JBFPER010000001.1"/>
</dbReference>
<name>A0ABV3S0C0_9LACO</name>
<feature type="transmembrane region" description="Helical" evidence="1">
    <location>
        <begin position="12"/>
        <end position="29"/>
    </location>
</feature>
<sequence>MVDMVQITKFQIIIFIVLSVLLVGGQQLLYDEPIYLIDTTVLTYTQKATLVTAQLAPMTLIIGWEERMQSGHSLNYVVRQVNRRRLMINSYLLSTSVILLGVLCVGSLQLIMTQQYRIDTRWLGVMLFYIMWHMIQRIIEDRSNSTLGVSIIASVFGFGLFVNIPILQSLLFVFGKLSSLNAWNSVTLAIIIFGLGIALKYSYIKKQVI</sequence>
<evidence type="ECO:0008006" key="4">
    <source>
        <dbReference type="Google" id="ProtNLM"/>
    </source>
</evidence>
<feature type="transmembrane region" description="Helical" evidence="1">
    <location>
        <begin position="180"/>
        <end position="199"/>
    </location>
</feature>
<keyword evidence="1" id="KW-0472">Membrane</keyword>
<reference evidence="2 3" key="1">
    <citation type="submission" date="2024-07" db="EMBL/GenBank/DDBJ databases">
        <authorList>
            <person name="Yun M."/>
        </authorList>
    </citation>
    <scope>NUCLEOTIDE SEQUENCE [LARGE SCALE GENOMIC DNA]</scope>
    <source>
        <strain evidence="2 3">MS01</strain>
    </source>
</reference>
<evidence type="ECO:0000256" key="1">
    <source>
        <dbReference type="SAM" id="Phobius"/>
    </source>
</evidence>
<dbReference type="EMBL" id="JBFPER010000001">
    <property type="protein sequence ID" value="MEX0379838.1"/>
    <property type="molecule type" value="Genomic_DNA"/>
</dbReference>
<gene>
    <name evidence="2" type="ORF">AB3K24_00475</name>
</gene>
<proteinExistence type="predicted"/>
<keyword evidence="1" id="KW-1133">Transmembrane helix</keyword>
<feature type="transmembrane region" description="Helical" evidence="1">
    <location>
        <begin position="49"/>
        <end position="65"/>
    </location>
</feature>
<keyword evidence="3" id="KW-1185">Reference proteome</keyword>
<dbReference type="Proteomes" id="UP001556617">
    <property type="component" value="Unassembled WGS sequence"/>
</dbReference>
<feature type="transmembrane region" description="Helical" evidence="1">
    <location>
        <begin position="118"/>
        <end position="135"/>
    </location>
</feature>
<accession>A0ABV3S0C0</accession>
<feature type="transmembrane region" description="Helical" evidence="1">
    <location>
        <begin position="147"/>
        <end position="174"/>
    </location>
</feature>
<feature type="transmembrane region" description="Helical" evidence="1">
    <location>
        <begin position="86"/>
        <end position="112"/>
    </location>
</feature>
<protein>
    <recommendedName>
        <fullName evidence="4">ABC transporter permease</fullName>
    </recommendedName>
</protein>
<organism evidence="2 3">
    <name type="scientific">Leuconostoc aquikimchii</name>
    <dbReference type="NCBI Taxonomy" id="3236804"/>
    <lineage>
        <taxon>Bacteria</taxon>
        <taxon>Bacillati</taxon>
        <taxon>Bacillota</taxon>
        <taxon>Bacilli</taxon>
        <taxon>Lactobacillales</taxon>
        <taxon>Lactobacillaceae</taxon>
        <taxon>Leuconostoc</taxon>
    </lineage>
</organism>
<evidence type="ECO:0000313" key="2">
    <source>
        <dbReference type="EMBL" id="MEX0379838.1"/>
    </source>
</evidence>
<comment type="caution">
    <text evidence="2">The sequence shown here is derived from an EMBL/GenBank/DDBJ whole genome shotgun (WGS) entry which is preliminary data.</text>
</comment>
<evidence type="ECO:0000313" key="3">
    <source>
        <dbReference type="Proteomes" id="UP001556617"/>
    </source>
</evidence>
<keyword evidence="1" id="KW-0812">Transmembrane</keyword>